<dbReference type="RefSeq" id="WP_338257426.1">
    <property type="nucleotide sequence ID" value="NZ_BSRI01000002.1"/>
</dbReference>
<sequence>MMDRYEDREILRKGGFAENEVVQLSKLRKDYSEREKNQAQIVKRRLEFIRWLVSTGKLSDQIA</sequence>
<dbReference type="Proteomes" id="UP001344906">
    <property type="component" value="Unassembled WGS sequence"/>
</dbReference>
<keyword evidence="2" id="KW-1185">Reference proteome</keyword>
<gene>
    <name evidence="1" type="ORF">KDH_71950</name>
</gene>
<accession>A0ABQ6G5K0</accession>
<evidence type="ECO:0000313" key="2">
    <source>
        <dbReference type="Proteomes" id="UP001344906"/>
    </source>
</evidence>
<name>A0ABQ6G5K0_9CHLR</name>
<proteinExistence type="predicted"/>
<organism evidence="1 2">
    <name type="scientific">Dictyobacter halimunensis</name>
    <dbReference type="NCBI Taxonomy" id="3026934"/>
    <lineage>
        <taxon>Bacteria</taxon>
        <taxon>Bacillati</taxon>
        <taxon>Chloroflexota</taxon>
        <taxon>Ktedonobacteria</taxon>
        <taxon>Ktedonobacterales</taxon>
        <taxon>Dictyobacteraceae</taxon>
        <taxon>Dictyobacter</taxon>
    </lineage>
</organism>
<reference evidence="1 2" key="1">
    <citation type="submission" date="2023-02" db="EMBL/GenBank/DDBJ databases">
        <title>Dictyobacter halimunensis sp. nov., a new member of the class Ktedonobacteria from forest soil in a geothermal area.</title>
        <authorList>
            <person name="Rachmania M.K."/>
            <person name="Ningsih F."/>
            <person name="Sakai Y."/>
            <person name="Yabe S."/>
            <person name="Yokota A."/>
            <person name="Sjamsuridzal W."/>
        </authorList>
    </citation>
    <scope>NUCLEOTIDE SEQUENCE [LARGE SCALE GENOMIC DNA]</scope>
    <source>
        <strain evidence="1 2">S3.2.2.5</strain>
    </source>
</reference>
<protein>
    <submittedName>
        <fullName evidence="1">Uncharacterized protein</fullName>
    </submittedName>
</protein>
<comment type="caution">
    <text evidence="1">The sequence shown here is derived from an EMBL/GenBank/DDBJ whole genome shotgun (WGS) entry which is preliminary data.</text>
</comment>
<dbReference type="EMBL" id="BSRI01000002">
    <property type="protein sequence ID" value="GLV60375.1"/>
    <property type="molecule type" value="Genomic_DNA"/>
</dbReference>
<evidence type="ECO:0000313" key="1">
    <source>
        <dbReference type="EMBL" id="GLV60375.1"/>
    </source>
</evidence>